<sequence length="84" mass="9626">MHPDLKTIHKREEKIRYLRQKIAEQEENGTKKKKGEEDKNTNDPLRSDGRADSEDLSIEFASGKRIRAEAMADHLDYPGNGAFV</sequence>
<feature type="region of interest" description="Disordered" evidence="1">
    <location>
        <begin position="20"/>
        <end position="56"/>
    </location>
</feature>
<evidence type="ECO:0000256" key="1">
    <source>
        <dbReference type="SAM" id="MobiDB-lite"/>
    </source>
</evidence>
<name>A0A7R8WAP6_9CRUS</name>
<reference evidence="2" key="1">
    <citation type="submission" date="2020-11" db="EMBL/GenBank/DDBJ databases">
        <authorList>
            <person name="Tran Van P."/>
        </authorList>
    </citation>
    <scope>NUCLEOTIDE SEQUENCE</scope>
</reference>
<gene>
    <name evidence="2" type="ORF">CTOB1V02_LOCUS4815</name>
</gene>
<accession>A0A7R8WAP6</accession>
<dbReference type="EMBL" id="OB660971">
    <property type="protein sequence ID" value="CAD7226904.1"/>
    <property type="molecule type" value="Genomic_DNA"/>
</dbReference>
<feature type="compositionally biased region" description="Basic and acidic residues" evidence="1">
    <location>
        <begin position="20"/>
        <end position="53"/>
    </location>
</feature>
<organism evidence="2">
    <name type="scientific">Cyprideis torosa</name>
    <dbReference type="NCBI Taxonomy" id="163714"/>
    <lineage>
        <taxon>Eukaryota</taxon>
        <taxon>Metazoa</taxon>
        <taxon>Ecdysozoa</taxon>
        <taxon>Arthropoda</taxon>
        <taxon>Crustacea</taxon>
        <taxon>Oligostraca</taxon>
        <taxon>Ostracoda</taxon>
        <taxon>Podocopa</taxon>
        <taxon>Podocopida</taxon>
        <taxon>Cytherocopina</taxon>
        <taxon>Cytheroidea</taxon>
        <taxon>Cytherideidae</taxon>
        <taxon>Cyprideis</taxon>
    </lineage>
</organism>
<proteinExistence type="predicted"/>
<protein>
    <submittedName>
        <fullName evidence="2">Uncharacterized protein</fullName>
    </submittedName>
</protein>
<evidence type="ECO:0000313" key="2">
    <source>
        <dbReference type="EMBL" id="CAD7226904.1"/>
    </source>
</evidence>
<dbReference type="AlphaFoldDB" id="A0A7R8WAP6"/>